<dbReference type="VEuPathDB" id="TriTrypDB:BCY84_18255"/>
<comment type="caution">
    <text evidence="4">The sequence shown here is derived from an EMBL/GenBank/DDBJ whole genome shotgun (WGS) entry which is preliminary data.</text>
</comment>
<dbReference type="SUPFAM" id="SSF58038">
    <property type="entry name" value="SNARE fusion complex"/>
    <property type="match status" value="1"/>
</dbReference>
<name>A0A7J6XZS5_TRYCR</name>
<dbReference type="Gene3D" id="1.20.5.110">
    <property type="match status" value="1"/>
</dbReference>
<accession>A0A7J6XZS5</accession>
<dbReference type="InterPro" id="IPR042855">
    <property type="entry name" value="V_SNARE_CC"/>
</dbReference>
<dbReference type="Pfam" id="PF25501">
    <property type="entry name" value="DUF7914"/>
    <property type="match status" value="1"/>
</dbReference>
<dbReference type="Pfam" id="PF00957">
    <property type="entry name" value="Synaptobrevin"/>
    <property type="match status" value="1"/>
</dbReference>
<dbReference type="AlphaFoldDB" id="A0A7J6XZS5"/>
<dbReference type="EMBL" id="JABDHM010000060">
    <property type="protein sequence ID" value="KAF5219937.1"/>
    <property type="molecule type" value="Genomic_DNA"/>
</dbReference>
<dbReference type="CDD" id="cd15843">
    <property type="entry name" value="R-SNARE"/>
    <property type="match status" value="1"/>
</dbReference>
<feature type="compositionally biased region" description="Pro residues" evidence="2">
    <location>
        <begin position="1131"/>
        <end position="1141"/>
    </location>
</feature>
<feature type="domain" description="V-SNARE coiled-coil homology" evidence="3">
    <location>
        <begin position="1168"/>
        <end position="1228"/>
    </location>
</feature>
<evidence type="ECO:0000259" key="3">
    <source>
        <dbReference type="PROSITE" id="PS50892"/>
    </source>
</evidence>
<dbReference type="InterPro" id="IPR057236">
    <property type="entry name" value="DUF7914"/>
</dbReference>
<evidence type="ECO:0000256" key="2">
    <source>
        <dbReference type="SAM" id="MobiDB-lite"/>
    </source>
</evidence>
<evidence type="ECO:0000256" key="1">
    <source>
        <dbReference type="PROSITE-ProRule" id="PRU00290"/>
    </source>
</evidence>
<dbReference type="PROSITE" id="PS50892">
    <property type="entry name" value="V_SNARE"/>
    <property type="match status" value="1"/>
</dbReference>
<reference evidence="4 5" key="1">
    <citation type="journal article" date="2019" name="Genome Biol. Evol.">
        <title>Nanopore Sequencing Significantly Improves Genome Assembly of the Protozoan Parasite Trypanosoma cruzi.</title>
        <authorList>
            <person name="Diaz-Viraque F."/>
            <person name="Pita S."/>
            <person name="Greif G."/>
            <person name="de Souza R.C.M."/>
            <person name="Iraola G."/>
            <person name="Robello C."/>
        </authorList>
    </citation>
    <scope>NUCLEOTIDE SEQUENCE [LARGE SCALE GENOMIC DNA]</scope>
    <source>
        <strain evidence="4 5">Berenice</strain>
    </source>
</reference>
<gene>
    <name evidence="4" type="ORF">ECC02_007056</name>
</gene>
<protein>
    <recommendedName>
        <fullName evidence="3">V-SNARE coiled-coil homology domain-containing protein</fullName>
    </recommendedName>
</protein>
<dbReference type="Proteomes" id="UP000583944">
    <property type="component" value="Unassembled WGS sequence"/>
</dbReference>
<organism evidence="4 5">
    <name type="scientific">Trypanosoma cruzi</name>
    <dbReference type="NCBI Taxonomy" id="5693"/>
    <lineage>
        <taxon>Eukaryota</taxon>
        <taxon>Discoba</taxon>
        <taxon>Euglenozoa</taxon>
        <taxon>Kinetoplastea</taxon>
        <taxon>Metakinetoplastina</taxon>
        <taxon>Trypanosomatida</taxon>
        <taxon>Trypanosomatidae</taxon>
        <taxon>Trypanosoma</taxon>
        <taxon>Schizotrypanum</taxon>
    </lineage>
</organism>
<proteinExistence type="predicted"/>
<dbReference type="VEuPathDB" id="TriTrypDB:ECC02_007056"/>
<keyword evidence="1" id="KW-0175">Coiled coil</keyword>
<evidence type="ECO:0000313" key="5">
    <source>
        <dbReference type="Proteomes" id="UP000583944"/>
    </source>
</evidence>
<evidence type="ECO:0000313" key="4">
    <source>
        <dbReference type="EMBL" id="KAF5219937.1"/>
    </source>
</evidence>
<sequence>MEQLVKKIWPWIPKGSITSIDKNALKSERPTFTCNDETINYATYHLCAYDPILGNLLCVGDNVPVVVLTCGRRRAVLPVRKGLRWLDVHIFAGTSSFLLLSPECLLLVDFTRRHSPSTLFSSCKAGALFACLHVPQGMTWGVVGCRGGSVMYWKLKEEAGSVSLFWAAMAADPLEFCRPFLPTPMPPSCGHIYSIDSNPTSPNILVAVLSGVNGVCKWHMDENCLSGFYRMPNLNTSMSLKACRMTPGGVYIVAITSDTSTLFIWSDGGKKTKNKSVEVFWTLKTGCRLPFSPGNSGREEVNESEIEDAPCGIHIARSAGSSSQAQSDKKCQMHLLLHSAGELVELVLDVEGRQLLQREDLLAHVTAVKLEPPPALDVKDALAVNCVVPCSRSKYWRGMWTEGDLDVLLMTTRTYGPLLIRRCRLKRNVESIDKLEEIPRGADPSIGMLLLYPPLETLNAIWSSVRNNKSGSNHWQDVLHGMELAKHCNVQEWDGTLLVLGVFSDVPTVGVCLLPLSNECIPIPTDVMEQHTAWLSHVPSRNDRQLVILEQAIPEPPRKTEMILRVVVDEDAVVVFVTHLSLGIVEPLLNLSRECLMPDKAPGGRGDDDDDDEEVPLARAAVLINCRIENSGDAASRFQLLCGGYSILLQLRDASLVLVSLSGAETGEEGFPLMVRYPSALFPAHSTVASFDTVWIDFRGSSIDAKLGETNGTCLALLCALSDQKGVVVWDMSQMRILSYYPNNGCDEWRCKTVIACSQKDYFSEVFAGVMCEIVLMSTTSSGTVATHGSEGVVYLRDVFGRLLLSLRIRYAPNGSDTWFVKRDDGEAEWYSIPSVGTVELRFCVRVGKGQAMLTRGVTHSLGETLVPSAPIAFVEAGPSWLFGALEWHSRENSKGSEEEKDAMAAPISPYTTQRPCEEATVLICGERNVDFFTAARLATSESGKPPEFLCHCNFDHVIEHVVVCKLMDAVLVLTKDANGWRWVSVLDLHTARRLAESKVMIPFSQERDLRIHPLPVEGGDLHVYVAGRGGVLGHLVFSAVGDGVKSFGSRSGFFFAGPPCASTPSSFRAYRQLLPPPPAMKQEQGFLKRLMTLPWEEMALKMEERLQAGRPESFEVPRHRLALPAGGGDPPSPSPSPTPTTAPRQPAPAQEREGMCSRGRYAEIKSTAARENVSLNEARRIMNENQARLQDRGERISQIANRSRELAEEAARFQDLARKLKEMQKNRWI</sequence>
<feature type="region of interest" description="Disordered" evidence="2">
    <location>
        <begin position="1122"/>
        <end position="1157"/>
    </location>
</feature>